<dbReference type="EMBL" id="KL197794">
    <property type="protein sequence ID" value="KDQ49232.1"/>
    <property type="molecule type" value="Genomic_DNA"/>
</dbReference>
<dbReference type="AlphaFoldDB" id="A0A067PDW7"/>
<protein>
    <submittedName>
        <fullName evidence="2">Uncharacterized protein</fullName>
    </submittedName>
</protein>
<feature type="non-terminal residue" evidence="2">
    <location>
        <position position="112"/>
    </location>
</feature>
<dbReference type="Proteomes" id="UP000027265">
    <property type="component" value="Unassembled WGS sequence"/>
</dbReference>
<name>A0A067PDW7_9AGAM</name>
<reference evidence="3" key="1">
    <citation type="journal article" date="2014" name="Proc. Natl. Acad. Sci. U.S.A.">
        <title>Extensive sampling of basidiomycete genomes demonstrates inadequacy of the white-rot/brown-rot paradigm for wood decay fungi.</title>
        <authorList>
            <person name="Riley R."/>
            <person name="Salamov A.A."/>
            <person name="Brown D.W."/>
            <person name="Nagy L.G."/>
            <person name="Floudas D."/>
            <person name="Held B.W."/>
            <person name="Levasseur A."/>
            <person name="Lombard V."/>
            <person name="Morin E."/>
            <person name="Otillar R."/>
            <person name="Lindquist E.A."/>
            <person name="Sun H."/>
            <person name="LaButti K.M."/>
            <person name="Schmutz J."/>
            <person name="Jabbour D."/>
            <person name="Luo H."/>
            <person name="Baker S.E."/>
            <person name="Pisabarro A.G."/>
            <person name="Walton J.D."/>
            <person name="Blanchette R.A."/>
            <person name="Henrissat B."/>
            <person name="Martin F."/>
            <person name="Cullen D."/>
            <person name="Hibbett D.S."/>
            <person name="Grigoriev I.V."/>
        </authorList>
    </citation>
    <scope>NUCLEOTIDE SEQUENCE [LARGE SCALE GENOMIC DNA]</scope>
    <source>
        <strain evidence="3">MUCL 33604</strain>
    </source>
</reference>
<keyword evidence="3" id="KW-1185">Reference proteome</keyword>
<dbReference type="OrthoDB" id="3063971at2759"/>
<proteinExistence type="predicted"/>
<sequence length="112" mass="13006">LRSNYTSPPRIHVPSAISESQREADTLEVQIRELRVQLQILEERRDVVQGRCFNLKSLSAPIRRLPSDVLLEIFNHTLSYGCSNTMYEPFPVLLTHVCSYWRHLALSTPTLW</sequence>
<dbReference type="Gene3D" id="1.20.1280.50">
    <property type="match status" value="1"/>
</dbReference>
<feature type="non-terminal residue" evidence="2">
    <location>
        <position position="1"/>
    </location>
</feature>
<gene>
    <name evidence="2" type="ORF">JAAARDRAFT_115133</name>
</gene>
<dbReference type="InParanoid" id="A0A067PDW7"/>
<accession>A0A067PDW7</accession>
<evidence type="ECO:0000313" key="2">
    <source>
        <dbReference type="EMBL" id="KDQ49232.1"/>
    </source>
</evidence>
<evidence type="ECO:0000256" key="1">
    <source>
        <dbReference type="SAM" id="Coils"/>
    </source>
</evidence>
<evidence type="ECO:0000313" key="3">
    <source>
        <dbReference type="Proteomes" id="UP000027265"/>
    </source>
</evidence>
<feature type="coiled-coil region" evidence="1">
    <location>
        <begin position="17"/>
        <end position="51"/>
    </location>
</feature>
<dbReference type="HOGENOM" id="CLU_018544_3_3_1"/>
<keyword evidence="1" id="KW-0175">Coiled coil</keyword>
<organism evidence="2 3">
    <name type="scientific">Jaapia argillacea MUCL 33604</name>
    <dbReference type="NCBI Taxonomy" id="933084"/>
    <lineage>
        <taxon>Eukaryota</taxon>
        <taxon>Fungi</taxon>
        <taxon>Dikarya</taxon>
        <taxon>Basidiomycota</taxon>
        <taxon>Agaricomycotina</taxon>
        <taxon>Agaricomycetes</taxon>
        <taxon>Agaricomycetidae</taxon>
        <taxon>Jaapiales</taxon>
        <taxon>Jaapiaceae</taxon>
        <taxon>Jaapia</taxon>
    </lineage>
</organism>